<dbReference type="Proteomes" id="UP000663828">
    <property type="component" value="Unassembled WGS sequence"/>
</dbReference>
<organism evidence="3 4">
    <name type="scientific">Adineta ricciae</name>
    <name type="common">Rotifer</name>
    <dbReference type="NCBI Taxonomy" id="249248"/>
    <lineage>
        <taxon>Eukaryota</taxon>
        <taxon>Metazoa</taxon>
        <taxon>Spiralia</taxon>
        <taxon>Gnathifera</taxon>
        <taxon>Rotifera</taxon>
        <taxon>Eurotatoria</taxon>
        <taxon>Bdelloidea</taxon>
        <taxon>Adinetida</taxon>
        <taxon>Adinetidae</taxon>
        <taxon>Adineta</taxon>
    </lineage>
</organism>
<evidence type="ECO:0000259" key="2">
    <source>
        <dbReference type="PROSITE" id="PS50060"/>
    </source>
</evidence>
<dbReference type="SUPFAM" id="SSF49899">
    <property type="entry name" value="Concanavalin A-like lectins/glucanases"/>
    <property type="match status" value="2"/>
</dbReference>
<dbReference type="Gene3D" id="2.60.120.200">
    <property type="match status" value="2"/>
</dbReference>
<dbReference type="InterPro" id="IPR051560">
    <property type="entry name" value="MAM_domain-containing"/>
</dbReference>
<dbReference type="PROSITE" id="PS50060">
    <property type="entry name" value="MAM_2"/>
    <property type="match status" value="2"/>
</dbReference>
<dbReference type="AlphaFoldDB" id="A0A815UD23"/>
<feature type="transmembrane region" description="Helical" evidence="1">
    <location>
        <begin position="483"/>
        <end position="506"/>
    </location>
</feature>
<gene>
    <name evidence="3" type="ORF">XAT740_LOCUS40289</name>
</gene>
<dbReference type="CDD" id="cd06263">
    <property type="entry name" value="MAM"/>
    <property type="match status" value="2"/>
</dbReference>
<evidence type="ECO:0000313" key="3">
    <source>
        <dbReference type="EMBL" id="CAF1512344.1"/>
    </source>
</evidence>
<accession>A0A815UD23</accession>
<sequence length="549" mass="60492">MNAKANILQTVEHFSGIKTEIVTCNFEIGECGWSLEIPWRIFPSGSAPETANSGPTMDHTTGTGNYVRFMANLLPEGENFGLMNTSVYLQTATSFTFWYFMHGTRIGTLAFVVNNQTIWEKSGRQGVPAWYQANVVLPAEEDLHACIPLIAFVANRTDSGRSSDIAIDDIVLQGEPVPVNTRTPKPLSTTTPRIRFNASCDFDVNRELCGWKSDTNYGWNVIHEQEENITIGPSSDYSSITRLSGDGKLCKIPFEEKSVQYYYCTPNKNKLQCKGNDNKWINCRDGGFVQIETSQFGEMDERSQFESPVLDALSDEGCIQFQYNIAGSDNDWLNVYVEDYWSGEQTCVWHMNGSSVPNRWVAAESPISVQKGERYKVVFEARKGAVDGMGLVSLDHIVISPKRCEHNYSVVKCPSDPIFITTVAPETTTMATDSSALTSQATEIVVTTTTSTTTETMVVTTSTLNDGERSSTKLGSSVKDPPIVPIVAGAVGGVVVLSIAIALVIWRKPILARLGYGRSNRIATSTSYKSTPDGSVEINMQTQDRARLI</sequence>
<dbReference type="PANTHER" id="PTHR23282:SF101">
    <property type="entry name" value="MAM DOMAIN-CONTAINING PROTEIN"/>
    <property type="match status" value="1"/>
</dbReference>
<evidence type="ECO:0000313" key="4">
    <source>
        <dbReference type="Proteomes" id="UP000663828"/>
    </source>
</evidence>
<dbReference type="PANTHER" id="PTHR23282">
    <property type="entry name" value="APICAL ENDOSOMAL GLYCOPROTEIN PRECURSOR"/>
    <property type="match status" value="1"/>
</dbReference>
<name>A0A815UD23_ADIRI</name>
<keyword evidence="1" id="KW-1133">Transmembrane helix</keyword>
<keyword evidence="1" id="KW-0472">Membrane</keyword>
<dbReference type="GO" id="GO:0016020">
    <property type="term" value="C:membrane"/>
    <property type="evidence" value="ECO:0007669"/>
    <property type="project" value="InterPro"/>
</dbReference>
<keyword evidence="4" id="KW-1185">Reference proteome</keyword>
<dbReference type="InterPro" id="IPR000998">
    <property type="entry name" value="MAM_dom"/>
</dbReference>
<dbReference type="SMART" id="SM00137">
    <property type="entry name" value="MAM"/>
    <property type="match status" value="2"/>
</dbReference>
<dbReference type="EMBL" id="CAJNOR010004568">
    <property type="protein sequence ID" value="CAF1512344.1"/>
    <property type="molecule type" value="Genomic_DNA"/>
</dbReference>
<proteinExistence type="predicted"/>
<dbReference type="Pfam" id="PF00629">
    <property type="entry name" value="MAM"/>
    <property type="match status" value="2"/>
</dbReference>
<feature type="domain" description="MAM" evidence="2">
    <location>
        <begin position="198"/>
        <end position="406"/>
    </location>
</feature>
<evidence type="ECO:0000256" key="1">
    <source>
        <dbReference type="SAM" id="Phobius"/>
    </source>
</evidence>
<keyword evidence="1" id="KW-0812">Transmembrane</keyword>
<dbReference type="InterPro" id="IPR013320">
    <property type="entry name" value="ConA-like_dom_sf"/>
</dbReference>
<comment type="caution">
    <text evidence="3">The sequence shown here is derived from an EMBL/GenBank/DDBJ whole genome shotgun (WGS) entry which is preliminary data.</text>
</comment>
<feature type="domain" description="MAM" evidence="2">
    <location>
        <begin position="22"/>
        <end position="179"/>
    </location>
</feature>
<reference evidence="3" key="1">
    <citation type="submission" date="2021-02" db="EMBL/GenBank/DDBJ databases">
        <authorList>
            <person name="Nowell W R."/>
        </authorList>
    </citation>
    <scope>NUCLEOTIDE SEQUENCE</scope>
</reference>
<protein>
    <recommendedName>
        <fullName evidence="2">MAM domain-containing protein</fullName>
    </recommendedName>
</protein>